<evidence type="ECO:0000256" key="3">
    <source>
        <dbReference type="ARBA" id="ARBA00023002"/>
    </source>
</evidence>
<sequence>MSTALIVGAGLIGMSFAQRFVNSGWNVHIADVAAEVEEKVTDTFGDRFGTTVTFSTDMKKAAEGVDFVQESGPEKIEIKRQMFADLAAATDDGVPLASSSSALLPSKIAEGNPAADRILIGHPFTPPSLMPVLEIVPGPGTSQEIVDKALAVYKEIGLDPSQLKKEIPGFVGNRIQKIIMWELIGLVQEGVVDVEEADRIVRNSLGLRYATVGPFEANQLGGGKQGIRGLFENIAYDWDTTLKPLQPDLGHMEDIFTAVEEAFGDDPDARIAKRDHDLQGFLEVRGDKK</sequence>
<dbReference type="InterPro" id="IPR008927">
    <property type="entry name" value="6-PGluconate_DH-like_C_sf"/>
</dbReference>
<gene>
    <name evidence="6" type="ORF">I6I10_12195</name>
</gene>
<evidence type="ECO:0000313" key="7">
    <source>
        <dbReference type="Proteomes" id="UP000596145"/>
    </source>
</evidence>
<keyword evidence="3" id="KW-0560">Oxidoreductase</keyword>
<proteinExistence type="inferred from homology"/>
<name>A0A7T4JUT6_9CORY</name>
<dbReference type="InterPro" id="IPR006108">
    <property type="entry name" value="3HC_DH_C"/>
</dbReference>
<dbReference type="GO" id="GO:0006631">
    <property type="term" value="P:fatty acid metabolic process"/>
    <property type="evidence" value="ECO:0007669"/>
    <property type="project" value="InterPro"/>
</dbReference>
<dbReference type="Gene3D" id="3.40.50.720">
    <property type="entry name" value="NAD(P)-binding Rossmann-like Domain"/>
    <property type="match status" value="1"/>
</dbReference>
<dbReference type="Pfam" id="PF00725">
    <property type="entry name" value="3HCDH"/>
    <property type="match status" value="1"/>
</dbReference>
<organism evidence="6 7">
    <name type="scientific">Corynebacterium glucuronolyticum</name>
    <dbReference type="NCBI Taxonomy" id="39791"/>
    <lineage>
        <taxon>Bacteria</taxon>
        <taxon>Bacillati</taxon>
        <taxon>Actinomycetota</taxon>
        <taxon>Actinomycetes</taxon>
        <taxon>Mycobacteriales</taxon>
        <taxon>Corynebacteriaceae</taxon>
        <taxon>Corynebacterium</taxon>
    </lineage>
</organism>
<comment type="pathway">
    <text evidence="1">Lipid metabolism; butanoate metabolism.</text>
</comment>
<dbReference type="SUPFAM" id="SSF48179">
    <property type="entry name" value="6-phosphogluconate dehydrogenase C-terminal domain-like"/>
    <property type="match status" value="1"/>
</dbReference>
<evidence type="ECO:0000313" key="6">
    <source>
        <dbReference type="EMBL" id="QQB46186.1"/>
    </source>
</evidence>
<dbReference type="OrthoDB" id="9771883at2"/>
<evidence type="ECO:0000256" key="2">
    <source>
        <dbReference type="ARBA" id="ARBA00009463"/>
    </source>
</evidence>
<dbReference type="Pfam" id="PF02737">
    <property type="entry name" value="3HCDH_N"/>
    <property type="match status" value="1"/>
</dbReference>
<dbReference type="GO" id="GO:0050104">
    <property type="term" value="F:L-gulonate 3-dehydrogenase activity"/>
    <property type="evidence" value="ECO:0007669"/>
    <property type="project" value="TreeGrafter"/>
</dbReference>
<dbReference type="InterPro" id="IPR013328">
    <property type="entry name" value="6PGD_dom2"/>
</dbReference>
<dbReference type="InterPro" id="IPR036291">
    <property type="entry name" value="NAD(P)-bd_dom_sf"/>
</dbReference>
<reference evidence="6 7" key="1">
    <citation type="submission" date="2020-12" db="EMBL/GenBank/DDBJ databases">
        <title>FDA dAtabase for Regulatory Grade micrObial Sequences (FDA-ARGOS): Supporting development and validation of Infectious Disease Dx tests.</title>
        <authorList>
            <person name="Sproer C."/>
            <person name="Gronow S."/>
            <person name="Severitt S."/>
            <person name="Schroder I."/>
            <person name="Tallon L."/>
            <person name="Sadzewicz L."/>
            <person name="Zhao X."/>
            <person name="Boylan J."/>
            <person name="Ott S."/>
            <person name="Bowen H."/>
            <person name="Vavikolanu K."/>
            <person name="Mehta A."/>
            <person name="Aluvathingal J."/>
            <person name="Nadendla S."/>
            <person name="Lowell S."/>
            <person name="Myers T."/>
            <person name="Yan Y."/>
            <person name="Sichtig H."/>
        </authorList>
    </citation>
    <scope>NUCLEOTIDE SEQUENCE [LARGE SCALE GENOMIC DNA]</scope>
    <source>
        <strain evidence="6 7">FDAARGOS_1053</strain>
    </source>
</reference>
<dbReference type="RefSeq" id="WP_084036565.1">
    <property type="nucleotide sequence ID" value="NZ_CP066007.1"/>
</dbReference>
<accession>A0A7T4JUT6</accession>
<evidence type="ECO:0000256" key="1">
    <source>
        <dbReference type="ARBA" id="ARBA00005086"/>
    </source>
</evidence>
<dbReference type="PANTHER" id="PTHR48075">
    <property type="entry name" value="3-HYDROXYACYL-COA DEHYDROGENASE FAMILY PROTEIN"/>
    <property type="match status" value="1"/>
</dbReference>
<dbReference type="SUPFAM" id="SSF51735">
    <property type="entry name" value="NAD(P)-binding Rossmann-fold domains"/>
    <property type="match status" value="1"/>
</dbReference>
<feature type="domain" description="3-hydroxyacyl-CoA dehydrogenase C-terminal" evidence="4">
    <location>
        <begin position="169"/>
        <end position="235"/>
    </location>
</feature>
<dbReference type="Gene3D" id="1.10.1040.10">
    <property type="entry name" value="N-(1-d-carboxylethyl)-l-norvaline Dehydrogenase, domain 2"/>
    <property type="match status" value="1"/>
</dbReference>
<dbReference type="PANTHER" id="PTHR48075:SF1">
    <property type="entry name" value="LAMBDA-CRYSTALLIN HOMOLOG"/>
    <property type="match status" value="1"/>
</dbReference>
<evidence type="ECO:0000259" key="4">
    <source>
        <dbReference type="Pfam" id="PF00725"/>
    </source>
</evidence>
<feature type="domain" description="3-hydroxyacyl-CoA dehydrogenase NAD binding" evidence="5">
    <location>
        <begin position="6"/>
        <end position="163"/>
    </location>
</feature>
<evidence type="ECO:0000259" key="5">
    <source>
        <dbReference type="Pfam" id="PF02737"/>
    </source>
</evidence>
<dbReference type="GeneID" id="92759543"/>
<dbReference type="Proteomes" id="UP000596145">
    <property type="component" value="Chromosome"/>
</dbReference>
<comment type="similarity">
    <text evidence="2">Belongs to the 3-hydroxyacyl-CoA dehydrogenase family.</text>
</comment>
<dbReference type="AlphaFoldDB" id="A0A7T4JUT6"/>
<protein>
    <submittedName>
        <fullName evidence="6">Hydroxylacyl-CoA dehydrogenase</fullName>
    </submittedName>
</protein>
<dbReference type="GO" id="GO:0070403">
    <property type="term" value="F:NAD+ binding"/>
    <property type="evidence" value="ECO:0007669"/>
    <property type="project" value="InterPro"/>
</dbReference>
<dbReference type="EMBL" id="CP066007">
    <property type="protein sequence ID" value="QQB46186.1"/>
    <property type="molecule type" value="Genomic_DNA"/>
</dbReference>
<dbReference type="InterPro" id="IPR006176">
    <property type="entry name" value="3-OHacyl-CoA_DH_NAD-bd"/>
</dbReference>